<evidence type="ECO:0000313" key="8">
    <source>
        <dbReference type="Proteomes" id="UP000626092"/>
    </source>
</evidence>
<dbReference type="PROSITE" id="PS51999">
    <property type="entry name" value="ZF_GRF"/>
    <property type="match status" value="1"/>
</dbReference>
<keyword evidence="1" id="KW-0479">Metal-binding</keyword>
<evidence type="ECO:0000256" key="1">
    <source>
        <dbReference type="ARBA" id="ARBA00022723"/>
    </source>
</evidence>
<evidence type="ECO:0000256" key="3">
    <source>
        <dbReference type="ARBA" id="ARBA00022833"/>
    </source>
</evidence>
<evidence type="ECO:0000256" key="4">
    <source>
        <dbReference type="PROSITE-ProRule" id="PRU01343"/>
    </source>
</evidence>
<sequence>MSSSTRGSSQNQNYIKYKNRTCYCGKRAAVKISESEKNPGRLYYRCEDEVEQGGCHAWDWCNPINMPTQLQVPASQVPESAYKSNDNPNALAGRVGTSVQELERRATSPNFITVVSLVFSGIALLMAMTAIMKA</sequence>
<feature type="transmembrane region" description="Helical" evidence="5">
    <location>
        <begin position="111"/>
        <end position="132"/>
    </location>
</feature>
<comment type="caution">
    <text evidence="7">The sequence shown here is derived from an EMBL/GenBank/DDBJ whole genome shotgun (WGS) entry which is preliminary data.</text>
</comment>
<protein>
    <recommendedName>
        <fullName evidence="6">GRF-type domain-containing protein</fullName>
    </recommendedName>
</protein>
<proteinExistence type="predicted"/>
<reference evidence="7" key="1">
    <citation type="submission" date="2019-11" db="EMBL/GenBank/DDBJ databases">
        <authorList>
            <person name="Liu Y."/>
            <person name="Hou J."/>
            <person name="Li T.-Q."/>
            <person name="Guan C.-H."/>
            <person name="Wu X."/>
            <person name="Wu H.-Z."/>
            <person name="Ling F."/>
            <person name="Zhang R."/>
            <person name="Shi X.-G."/>
            <person name="Ren J.-P."/>
            <person name="Chen E.-F."/>
            <person name="Sun J.-M."/>
        </authorList>
    </citation>
    <scope>NUCLEOTIDE SEQUENCE</scope>
    <source>
        <strain evidence="7">Adult_tree_wgs_1</strain>
        <tissue evidence="7">Leaves</tissue>
    </source>
</reference>
<feature type="domain" description="GRF-type" evidence="6">
    <location>
        <begin position="22"/>
        <end position="64"/>
    </location>
</feature>
<accession>A0A834G1R4</accession>
<keyword evidence="2 4" id="KW-0863">Zinc-finger</keyword>
<evidence type="ECO:0000259" key="6">
    <source>
        <dbReference type="PROSITE" id="PS51999"/>
    </source>
</evidence>
<dbReference type="PANTHER" id="PTHR33248">
    <property type="entry name" value="ZINC ION-BINDING PROTEIN"/>
    <property type="match status" value="1"/>
</dbReference>
<keyword evidence="5" id="KW-0472">Membrane</keyword>
<dbReference type="InterPro" id="IPR010666">
    <property type="entry name" value="Znf_GRF"/>
</dbReference>
<dbReference type="EMBL" id="WJXA01000013">
    <property type="protein sequence ID" value="KAF7121295.1"/>
    <property type="molecule type" value="Genomic_DNA"/>
</dbReference>
<dbReference type="OrthoDB" id="1747957at2759"/>
<evidence type="ECO:0000256" key="5">
    <source>
        <dbReference type="SAM" id="Phobius"/>
    </source>
</evidence>
<evidence type="ECO:0000256" key="2">
    <source>
        <dbReference type="ARBA" id="ARBA00022771"/>
    </source>
</evidence>
<keyword evidence="5" id="KW-1133">Transmembrane helix</keyword>
<evidence type="ECO:0000313" key="7">
    <source>
        <dbReference type="EMBL" id="KAF7121295.1"/>
    </source>
</evidence>
<dbReference type="GO" id="GO:0008270">
    <property type="term" value="F:zinc ion binding"/>
    <property type="evidence" value="ECO:0007669"/>
    <property type="project" value="UniProtKB-KW"/>
</dbReference>
<dbReference type="Pfam" id="PF06839">
    <property type="entry name" value="Zn_ribbon_GRF"/>
    <property type="match status" value="1"/>
</dbReference>
<gene>
    <name evidence="7" type="ORF">RHSIM_Rhsim13G0069200</name>
</gene>
<keyword evidence="8" id="KW-1185">Reference proteome</keyword>
<dbReference type="Proteomes" id="UP000626092">
    <property type="component" value="Unassembled WGS sequence"/>
</dbReference>
<keyword evidence="3" id="KW-0862">Zinc</keyword>
<name>A0A834G1R4_RHOSS</name>
<keyword evidence="5" id="KW-0812">Transmembrane</keyword>
<organism evidence="7 8">
    <name type="scientific">Rhododendron simsii</name>
    <name type="common">Sims's rhododendron</name>
    <dbReference type="NCBI Taxonomy" id="118357"/>
    <lineage>
        <taxon>Eukaryota</taxon>
        <taxon>Viridiplantae</taxon>
        <taxon>Streptophyta</taxon>
        <taxon>Embryophyta</taxon>
        <taxon>Tracheophyta</taxon>
        <taxon>Spermatophyta</taxon>
        <taxon>Magnoliopsida</taxon>
        <taxon>eudicotyledons</taxon>
        <taxon>Gunneridae</taxon>
        <taxon>Pentapetalae</taxon>
        <taxon>asterids</taxon>
        <taxon>Ericales</taxon>
        <taxon>Ericaceae</taxon>
        <taxon>Ericoideae</taxon>
        <taxon>Rhodoreae</taxon>
        <taxon>Rhododendron</taxon>
    </lineage>
</organism>
<dbReference type="AlphaFoldDB" id="A0A834G1R4"/>